<proteinExistence type="predicted"/>
<protein>
    <submittedName>
        <fullName evidence="2">Glycosyl transferase family 2</fullName>
    </submittedName>
</protein>
<dbReference type="EMBL" id="FOUT01000001">
    <property type="protein sequence ID" value="SFM63612.1"/>
    <property type="molecule type" value="Genomic_DNA"/>
</dbReference>
<dbReference type="InterPro" id="IPR029044">
    <property type="entry name" value="Nucleotide-diphossugar_trans"/>
</dbReference>
<accession>A0A1I4SGQ7</accession>
<dbReference type="AlphaFoldDB" id="A0A1I4SGQ7"/>
<dbReference type="SUPFAM" id="SSF53448">
    <property type="entry name" value="Nucleotide-diphospho-sugar transferases"/>
    <property type="match status" value="1"/>
</dbReference>
<dbReference type="Proteomes" id="UP000182961">
    <property type="component" value="Unassembled WGS sequence"/>
</dbReference>
<evidence type="ECO:0000259" key="1">
    <source>
        <dbReference type="Pfam" id="PF00535"/>
    </source>
</evidence>
<keyword evidence="2" id="KW-0808">Transferase</keyword>
<feature type="domain" description="Glycosyltransferase 2-like" evidence="1">
    <location>
        <begin position="33"/>
        <end position="142"/>
    </location>
</feature>
<gene>
    <name evidence="2" type="ORF">SAMN05444143_101821</name>
</gene>
<sequence>MNPQKEEGKIEMKSFHRIILVVYIPNEEGFYKNSLDVFKLCLDSLIVTINSRALITVVNNGSYAKVSKFLEKYLKDKKIDTLITHNANIGKIDAQIGAARGAREKYITLSDTDILFVKGWQENVEKVFEKFENVGSVSPIPVRHAIYYGTSSVLKSIVLNKNKFKEIPIADNFNNYNRYLESINWDLETNENVKWPVVENDGFEAVIGSGHQILTIDRDILFTTVPSNPSLILVGNNSEFKYIDEPIDKSGKLRLSTFNNFAFHMGNTIESWMVEVYQNNINKDTFQTKHAFEHYTCQFDIHNTKSSFKKYNLKKSIIKFFFQLVLKKNSEFKLK</sequence>
<evidence type="ECO:0000313" key="3">
    <source>
        <dbReference type="Proteomes" id="UP000182961"/>
    </source>
</evidence>
<dbReference type="Gene3D" id="3.90.550.10">
    <property type="entry name" value="Spore Coat Polysaccharide Biosynthesis Protein SpsA, Chain A"/>
    <property type="match status" value="1"/>
</dbReference>
<organism evidence="2 3">
    <name type="scientific">Flavobacterium succinicans</name>
    <dbReference type="NCBI Taxonomy" id="29536"/>
    <lineage>
        <taxon>Bacteria</taxon>
        <taxon>Pseudomonadati</taxon>
        <taxon>Bacteroidota</taxon>
        <taxon>Flavobacteriia</taxon>
        <taxon>Flavobacteriales</taxon>
        <taxon>Flavobacteriaceae</taxon>
        <taxon>Flavobacterium</taxon>
    </lineage>
</organism>
<dbReference type="GO" id="GO:0016740">
    <property type="term" value="F:transferase activity"/>
    <property type="evidence" value="ECO:0007669"/>
    <property type="project" value="UniProtKB-KW"/>
</dbReference>
<dbReference type="eggNOG" id="COG1215">
    <property type="taxonomic scope" value="Bacteria"/>
</dbReference>
<name>A0A1I4SGQ7_9FLAO</name>
<keyword evidence="3" id="KW-1185">Reference proteome</keyword>
<dbReference type="InterPro" id="IPR001173">
    <property type="entry name" value="Glyco_trans_2-like"/>
</dbReference>
<evidence type="ECO:0000313" key="2">
    <source>
        <dbReference type="EMBL" id="SFM63612.1"/>
    </source>
</evidence>
<dbReference type="Pfam" id="PF00535">
    <property type="entry name" value="Glycos_transf_2"/>
    <property type="match status" value="1"/>
</dbReference>
<reference evidence="3" key="1">
    <citation type="submission" date="2016-10" db="EMBL/GenBank/DDBJ databases">
        <authorList>
            <person name="Varghese N."/>
            <person name="Submissions S."/>
        </authorList>
    </citation>
    <scope>NUCLEOTIDE SEQUENCE [LARGE SCALE GENOMIC DNA]</scope>
    <source>
        <strain evidence="3">DSM 4002</strain>
    </source>
</reference>